<reference evidence="2" key="1">
    <citation type="submission" date="2022-11" db="UniProtKB">
        <authorList>
            <consortium name="WormBaseParasite"/>
        </authorList>
    </citation>
    <scope>IDENTIFICATION</scope>
</reference>
<sequence length="326" mass="37265">MDKEALIHFTAGAIGGTVGTSMTFPIEMVKTRLQSSKFRRMTYSKVSASNLITWKQSLRQHHAVHPRYLMPCQKRIDLAKEMGKQHKISILRFTMNIIKHEGFFTLYRGLLPMIFGIAPTKAIYFYTYSTTKRFLNDKEIVIANSPIVHMLSAGFGGFISTTANNPIWMVKTRLQLHHRRVGVRECISKIYKQDGFRGFYKGLVASYIGISDTIIQFVIYEKLRKIVEEMELSKENAKLLNFTIAGGISKCCSSIITYPHDVVRTRLQEEGGKKGFFKVLSSVYKENGYKSLYRGFSLQLFRSVPNAAITMGAYEAVIYLLHNYFV</sequence>
<evidence type="ECO:0000313" key="1">
    <source>
        <dbReference type="Proteomes" id="UP000887576"/>
    </source>
</evidence>
<organism evidence="1 2">
    <name type="scientific">Panagrolaimus sp. JU765</name>
    <dbReference type="NCBI Taxonomy" id="591449"/>
    <lineage>
        <taxon>Eukaryota</taxon>
        <taxon>Metazoa</taxon>
        <taxon>Ecdysozoa</taxon>
        <taxon>Nematoda</taxon>
        <taxon>Chromadorea</taxon>
        <taxon>Rhabditida</taxon>
        <taxon>Tylenchina</taxon>
        <taxon>Panagrolaimomorpha</taxon>
        <taxon>Panagrolaimoidea</taxon>
        <taxon>Panagrolaimidae</taxon>
        <taxon>Panagrolaimus</taxon>
    </lineage>
</organism>
<protein>
    <submittedName>
        <fullName evidence="2">Mitochondrial carrier protein</fullName>
    </submittedName>
</protein>
<proteinExistence type="predicted"/>
<evidence type="ECO:0000313" key="2">
    <source>
        <dbReference type="WBParaSite" id="JU765_v2.g19564.t1"/>
    </source>
</evidence>
<accession>A0AC34QVF2</accession>
<dbReference type="WBParaSite" id="JU765_v2.g19564.t1">
    <property type="protein sequence ID" value="JU765_v2.g19564.t1"/>
    <property type="gene ID" value="JU765_v2.g19564"/>
</dbReference>
<dbReference type="Proteomes" id="UP000887576">
    <property type="component" value="Unplaced"/>
</dbReference>
<name>A0AC34QVF2_9BILA</name>